<proteinExistence type="predicted"/>
<sequence length="86" mass="9558">MMNFEDIQMMRLNNGLRDFINLLSFSTSMHSGSLGGIHLLCGTDQRNGSHTGTKDRVRPFYESPSMLGDSQASASSFFSRFVPFCA</sequence>
<organism evidence="1 2">
    <name type="scientific">Solanum commersonii</name>
    <name type="common">Commerson's wild potato</name>
    <name type="synonym">Commerson's nightshade</name>
    <dbReference type="NCBI Taxonomy" id="4109"/>
    <lineage>
        <taxon>Eukaryota</taxon>
        <taxon>Viridiplantae</taxon>
        <taxon>Streptophyta</taxon>
        <taxon>Embryophyta</taxon>
        <taxon>Tracheophyta</taxon>
        <taxon>Spermatophyta</taxon>
        <taxon>Magnoliopsida</taxon>
        <taxon>eudicotyledons</taxon>
        <taxon>Gunneridae</taxon>
        <taxon>Pentapetalae</taxon>
        <taxon>asterids</taxon>
        <taxon>lamiids</taxon>
        <taxon>Solanales</taxon>
        <taxon>Solanaceae</taxon>
        <taxon>Solanoideae</taxon>
        <taxon>Solaneae</taxon>
        <taxon>Solanum</taxon>
    </lineage>
</organism>
<evidence type="ECO:0000313" key="1">
    <source>
        <dbReference type="EMBL" id="KAG5580568.1"/>
    </source>
</evidence>
<reference evidence="1 2" key="1">
    <citation type="submission" date="2020-09" db="EMBL/GenBank/DDBJ databases">
        <title>De no assembly of potato wild relative species, Solanum commersonii.</title>
        <authorList>
            <person name="Cho K."/>
        </authorList>
    </citation>
    <scope>NUCLEOTIDE SEQUENCE [LARGE SCALE GENOMIC DNA]</scope>
    <source>
        <strain evidence="1">LZ3.2</strain>
        <tissue evidence="1">Leaf</tissue>
    </source>
</reference>
<dbReference type="EMBL" id="JACXVP010000010">
    <property type="protein sequence ID" value="KAG5580568.1"/>
    <property type="molecule type" value="Genomic_DNA"/>
</dbReference>
<protein>
    <submittedName>
        <fullName evidence="1">Uncharacterized protein</fullName>
    </submittedName>
</protein>
<keyword evidence="2" id="KW-1185">Reference proteome</keyword>
<gene>
    <name evidence="1" type="ORF">H5410_051195</name>
</gene>
<name>A0A9J5X083_SOLCO</name>
<comment type="caution">
    <text evidence="1">The sequence shown here is derived from an EMBL/GenBank/DDBJ whole genome shotgun (WGS) entry which is preliminary data.</text>
</comment>
<accession>A0A9J5X083</accession>
<dbReference type="Proteomes" id="UP000824120">
    <property type="component" value="Chromosome 10"/>
</dbReference>
<evidence type="ECO:0000313" key="2">
    <source>
        <dbReference type="Proteomes" id="UP000824120"/>
    </source>
</evidence>
<dbReference type="AlphaFoldDB" id="A0A9J5X083"/>